<dbReference type="Pfam" id="PF00515">
    <property type="entry name" value="TPR_1"/>
    <property type="match status" value="1"/>
</dbReference>
<dbReference type="PANTHER" id="PTHR44943:SF8">
    <property type="entry name" value="TPR REPEAT-CONTAINING PROTEIN MJ0263"/>
    <property type="match status" value="1"/>
</dbReference>
<gene>
    <name evidence="3" type="ORF">ALOHA_HF4000097M14ctg1g20</name>
</gene>
<dbReference type="SMART" id="SM00671">
    <property type="entry name" value="SEL1"/>
    <property type="match status" value="5"/>
</dbReference>
<evidence type="ECO:0000256" key="1">
    <source>
        <dbReference type="ARBA" id="ARBA00022737"/>
    </source>
</evidence>
<organism evidence="3">
    <name type="scientific">uncultured marine microorganism HF4000_097M14</name>
    <dbReference type="NCBI Taxonomy" id="455520"/>
    <lineage>
        <taxon>unclassified sequences</taxon>
        <taxon>environmental samples</taxon>
    </lineage>
</organism>
<dbReference type="Gene3D" id="3.40.50.150">
    <property type="entry name" value="Vaccinia Virus protein VP39"/>
    <property type="match status" value="1"/>
</dbReference>
<dbReference type="Pfam" id="PF13181">
    <property type="entry name" value="TPR_8"/>
    <property type="match status" value="1"/>
</dbReference>
<dbReference type="Pfam" id="PF13414">
    <property type="entry name" value="TPR_11"/>
    <property type="match status" value="2"/>
</dbReference>
<evidence type="ECO:0000313" key="3">
    <source>
        <dbReference type="EMBL" id="ABZ06576.1"/>
    </source>
</evidence>
<dbReference type="Gene3D" id="1.25.40.10">
    <property type="entry name" value="Tetratricopeptide repeat domain"/>
    <property type="match status" value="6"/>
</dbReference>
<dbReference type="PROSITE" id="PS50005">
    <property type="entry name" value="TPR"/>
    <property type="match status" value="6"/>
</dbReference>
<dbReference type="EMBL" id="EU016579">
    <property type="protein sequence ID" value="ABZ06576.1"/>
    <property type="molecule type" value="Genomic_DNA"/>
</dbReference>
<sequence>MNKKKNLTTKETFALAIQNHQKNNLQVAEKLYKETLKTNPNHIETIFLLGSLSAQTNNFDKAKKFFKKVIQINPNHVTAHNNLGAALKELGEQKKAIDCYQKAIQINPNYANAHYNLGIAFKELGELKKAIHCYQKAIQINPNYANAHYNLGIVFKELGELKKAIHCYQKAIQINPNHVAAHNNLGIVFKELGELKKAIHCYQKAIQINPNHVAAHNNLGLVFYGLSECKKAIGCYKKAIQIQSNYSDAYWNLHSLASDIDEALTILKKLYEFDNKFIKAKIMISALQGFKGNFNKFDALITSPESNHPYTRSIKWVFSLPKLPKIFLNRWKFYDAVVALAEKSRPFYEFGVWNGISFQYLINTFKKGFGFDTFTGLPESWHDSQPKGAYSSLGLVPKIAGGEFIVGKFEDTLPKFFSKKRSLASLINFDADLYSSTLCALNYSNKVIDEKSILIFDELLMNKYWEKDEYKALNEFCDNFSISYDVLAVSFFSNQVAIKLKKK</sequence>
<dbReference type="SMART" id="SM00028">
    <property type="entry name" value="TPR"/>
    <property type="match status" value="7"/>
</dbReference>
<dbReference type="AlphaFoldDB" id="B3T1W7"/>
<reference evidence="3" key="1">
    <citation type="journal article" date="2008" name="ISME J.">
        <title>Genomic patterns of recombination, clonal divergence and environment in marine microbial populations.</title>
        <authorList>
            <person name="Konstantinidis K.T."/>
            <person name="Delong E.F."/>
        </authorList>
    </citation>
    <scope>NUCLEOTIDE SEQUENCE</scope>
</reference>
<dbReference type="InterPro" id="IPR029063">
    <property type="entry name" value="SAM-dependent_MTases_sf"/>
</dbReference>
<dbReference type="InterPro" id="IPR011990">
    <property type="entry name" value="TPR-like_helical_dom_sf"/>
</dbReference>
<accession>B3T1W7</accession>
<name>B3T1W7_9ZZZZ</name>
<dbReference type="PROSITE" id="PS50293">
    <property type="entry name" value="TPR_REGION"/>
    <property type="match status" value="4"/>
</dbReference>
<proteinExistence type="predicted"/>
<keyword evidence="2" id="KW-0802">TPR repeat</keyword>
<keyword evidence="1" id="KW-0677">Repeat</keyword>
<dbReference type="InterPro" id="IPR019734">
    <property type="entry name" value="TPR_rpt"/>
</dbReference>
<dbReference type="SUPFAM" id="SSF48452">
    <property type="entry name" value="TPR-like"/>
    <property type="match status" value="1"/>
</dbReference>
<dbReference type="InterPro" id="IPR051685">
    <property type="entry name" value="Ycf3/AcsC/BcsC/TPR_MFPF"/>
</dbReference>
<evidence type="ECO:0000256" key="2">
    <source>
        <dbReference type="ARBA" id="ARBA00022803"/>
    </source>
</evidence>
<protein>
    <submittedName>
        <fullName evidence="3">Putative TPR domain protein</fullName>
    </submittedName>
</protein>
<dbReference type="InterPro" id="IPR006597">
    <property type="entry name" value="Sel1-like"/>
</dbReference>
<dbReference type="PANTHER" id="PTHR44943">
    <property type="entry name" value="CELLULOSE SYNTHASE OPERON PROTEIN C"/>
    <property type="match status" value="1"/>
</dbReference>